<evidence type="ECO:0000256" key="4">
    <source>
        <dbReference type="ARBA" id="ARBA00022679"/>
    </source>
</evidence>
<feature type="transmembrane region" description="Helical" evidence="8">
    <location>
        <begin position="6"/>
        <end position="23"/>
    </location>
</feature>
<feature type="transmembrane region" description="Helical" evidence="8">
    <location>
        <begin position="335"/>
        <end position="356"/>
    </location>
</feature>
<evidence type="ECO:0000256" key="8">
    <source>
        <dbReference type="SAM" id="Phobius"/>
    </source>
</evidence>
<feature type="transmembrane region" description="Helical" evidence="8">
    <location>
        <begin position="233"/>
        <end position="252"/>
    </location>
</feature>
<proteinExistence type="predicted"/>
<dbReference type="GO" id="GO:0009103">
    <property type="term" value="P:lipopolysaccharide biosynthetic process"/>
    <property type="evidence" value="ECO:0007669"/>
    <property type="project" value="UniProtKB-ARBA"/>
</dbReference>
<evidence type="ECO:0000256" key="6">
    <source>
        <dbReference type="ARBA" id="ARBA00022989"/>
    </source>
</evidence>
<comment type="subcellular location">
    <subcellularLocation>
        <location evidence="1">Cell membrane</location>
        <topology evidence="1">Multi-pass membrane protein</topology>
    </subcellularLocation>
</comment>
<accession>A0A2H0UYS9</accession>
<reference evidence="11" key="1">
    <citation type="submission" date="2017-09" db="EMBL/GenBank/DDBJ databases">
        <title>Depth-based differentiation of microbial function through sediment-hosted aquifers and enrichment of novel symbionts in the deep terrestrial subsurface.</title>
        <authorList>
            <person name="Probst A.J."/>
            <person name="Ladd B."/>
            <person name="Jarett J.K."/>
            <person name="Geller-Mcgrath D.E."/>
            <person name="Sieber C.M.K."/>
            <person name="Emerson J.B."/>
            <person name="Anantharaman K."/>
            <person name="Thomas B.C."/>
            <person name="Malmstrom R."/>
            <person name="Stieglmeier M."/>
            <person name="Klingl A."/>
            <person name="Woyke T."/>
            <person name="Ryan C.M."/>
            <person name="Banfield J.F."/>
        </authorList>
    </citation>
    <scope>NUCLEOTIDE SEQUENCE [LARGE SCALE GENOMIC DNA]</scope>
</reference>
<dbReference type="InterPro" id="IPR038731">
    <property type="entry name" value="RgtA/B/C-like"/>
</dbReference>
<feature type="transmembrane region" description="Helical" evidence="8">
    <location>
        <begin position="377"/>
        <end position="408"/>
    </location>
</feature>
<sequence length="601" mass="69154">MSNRLTNLIAVGLLSLMFLLAFFSTKEMSATMDELAHIPAGYSYLSQKDFRLNPEHPPLIKDLAAFPLLFLNLNFPEDHPSWTEGVNQQWWFGNQFLYQSGNNPDQILFWARIPMILILLLLGWFLFYWARKIGGNIMAISVLFLFAFSPTFLAHGRLVTTDVGAALGVVLATYFWLKWLKNPSKKNIILAGIIFGLAMLLKFSLVLLVPFFAIITLAYAWLYTHNFKKVLKYIGLAVLVGIIGLIVIWPVYQFHLLNYPLEKQFNDARYTLESNKLKPLVNLTYWMSQKPIFRPYAQYLLGLLMATQRVTGGNTTYFLGQVSATGSWYYFPVVYFLKIPLAFHLLTLIAICCLLLKTKKGINNCLPRLSRSKKANFLLPPSLLFGSWIKNHFPEFSMLVFLAIYWFTSIKGNLNIGVRHLLPVFPFTYILVCLVIKEQFKNIQQPSLKKIAMFLLFAIFGWYILSSGLVFPHYLSYFNELGGGPKDGYKLVTDSNYDWGQDLKRLKNWVEENRIEKIYVDYFGGGDVFYYLGEKYISWPGTKLSSEFPSENYLAVSATLLQGGRGKPVKNFDQPTGYYNWLDNYEPITRVGNSIFIYYID</sequence>
<dbReference type="InterPro" id="IPR050297">
    <property type="entry name" value="LipidA_mod_glycosyltrf_83"/>
</dbReference>
<feature type="transmembrane region" description="Helical" evidence="8">
    <location>
        <begin position="452"/>
        <end position="475"/>
    </location>
</feature>
<keyword evidence="5 8" id="KW-0812">Transmembrane</keyword>
<dbReference type="PANTHER" id="PTHR33908">
    <property type="entry name" value="MANNOSYLTRANSFERASE YKCB-RELATED"/>
    <property type="match status" value="1"/>
</dbReference>
<feature type="transmembrane region" description="Helical" evidence="8">
    <location>
        <begin position="107"/>
        <end position="127"/>
    </location>
</feature>
<evidence type="ECO:0000256" key="1">
    <source>
        <dbReference type="ARBA" id="ARBA00004651"/>
    </source>
</evidence>
<evidence type="ECO:0000259" key="9">
    <source>
        <dbReference type="Pfam" id="PF13231"/>
    </source>
</evidence>
<dbReference type="GO" id="GO:0016763">
    <property type="term" value="F:pentosyltransferase activity"/>
    <property type="evidence" value="ECO:0007669"/>
    <property type="project" value="TreeGrafter"/>
</dbReference>
<dbReference type="Proteomes" id="UP000230882">
    <property type="component" value="Unassembled WGS sequence"/>
</dbReference>
<keyword evidence="4" id="KW-0808">Transferase</keyword>
<comment type="caution">
    <text evidence="10">The sequence shown here is derived from an EMBL/GenBank/DDBJ whole genome shotgun (WGS) entry which is preliminary data.</text>
</comment>
<organism evidence="10 11">
    <name type="scientific">bacterium (Candidatus Gribaldobacteria) CG10_big_fil_rev_8_21_14_0_10_37_46</name>
    <dbReference type="NCBI Taxonomy" id="2014276"/>
    <lineage>
        <taxon>Bacteria</taxon>
        <taxon>Candidatus Gribaldobacteria</taxon>
    </lineage>
</organism>
<protein>
    <recommendedName>
        <fullName evidence="9">Glycosyltransferase RgtA/B/C/D-like domain-containing protein</fullName>
    </recommendedName>
</protein>
<dbReference type="EMBL" id="PFAU01000018">
    <property type="protein sequence ID" value="PIR91270.1"/>
    <property type="molecule type" value="Genomic_DNA"/>
</dbReference>
<keyword evidence="2" id="KW-1003">Cell membrane</keyword>
<gene>
    <name evidence="10" type="ORF">COU02_00800</name>
</gene>
<dbReference type="Pfam" id="PF13231">
    <property type="entry name" value="PMT_2"/>
    <property type="match status" value="1"/>
</dbReference>
<feature type="domain" description="Glycosyltransferase RgtA/B/C/D-like" evidence="9">
    <location>
        <begin position="111"/>
        <end position="249"/>
    </location>
</feature>
<dbReference type="PANTHER" id="PTHR33908:SF11">
    <property type="entry name" value="MEMBRANE PROTEIN"/>
    <property type="match status" value="1"/>
</dbReference>
<name>A0A2H0UYS9_9BACT</name>
<feature type="transmembrane region" description="Helical" evidence="8">
    <location>
        <begin position="188"/>
        <end position="221"/>
    </location>
</feature>
<keyword evidence="7 8" id="KW-0472">Membrane</keyword>
<evidence type="ECO:0000256" key="5">
    <source>
        <dbReference type="ARBA" id="ARBA00022692"/>
    </source>
</evidence>
<dbReference type="AlphaFoldDB" id="A0A2H0UYS9"/>
<feature type="transmembrane region" description="Helical" evidence="8">
    <location>
        <begin position="420"/>
        <end position="440"/>
    </location>
</feature>
<feature type="transmembrane region" description="Helical" evidence="8">
    <location>
        <begin position="133"/>
        <end position="153"/>
    </location>
</feature>
<dbReference type="GO" id="GO:0005886">
    <property type="term" value="C:plasma membrane"/>
    <property type="evidence" value="ECO:0007669"/>
    <property type="project" value="UniProtKB-SubCell"/>
</dbReference>
<keyword evidence="6 8" id="KW-1133">Transmembrane helix</keyword>
<evidence type="ECO:0000313" key="11">
    <source>
        <dbReference type="Proteomes" id="UP000230882"/>
    </source>
</evidence>
<evidence type="ECO:0000256" key="2">
    <source>
        <dbReference type="ARBA" id="ARBA00022475"/>
    </source>
</evidence>
<keyword evidence="3" id="KW-0328">Glycosyltransferase</keyword>
<evidence type="ECO:0000313" key="10">
    <source>
        <dbReference type="EMBL" id="PIR91270.1"/>
    </source>
</evidence>
<evidence type="ECO:0000256" key="7">
    <source>
        <dbReference type="ARBA" id="ARBA00023136"/>
    </source>
</evidence>
<feature type="transmembrane region" description="Helical" evidence="8">
    <location>
        <begin position="158"/>
        <end position="176"/>
    </location>
</feature>
<evidence type="ECO:0000256" key="3">
    <source>
        <dbReference type="ARBA" id="ARBA00022676"/>
    </source>
</evidence>